<dbReference type="Proteomes" id="UP001054837">
    <property type="component" value="Unassembled WGS sequence"/>
</dbReference>
<dbReference type="AlphaFoldDB" id="A0AAV4NBU2"/>
<sequence length="137" mass="15553">MLTRTTLEIPYAYGDTEHRINRLIIIATGEPPMFLMITLEIPYAQHSTEHRINRLIIIATGEPPMFLMITLEIPYAQVALFSRDSNGTRIKVWGMIKRLERLVSSSPPPPLPPERRVSGGEMGVDEEDQKEHFKGAV</sequence>
<evidence type="ECO:0000256" key="1">
    <source>
        <dbReference type="SAM" id="MobiDB-lite"/>
    </source>
</evidence>
<reference evidence="2 3" key="1">
    <citation type="submission" date="2021-06" db="EMBL/GenBank/DDBJ databases">
        <title>Caerostris darwini draft genome.</title>
        <authorList>
            <person name="Kono N."/>
            <person name="Arakawa K."/>
        </authorList>
    </citation>
    <scope>NUCLEOTIDE SEQUENCE [LARGE SCALE GENOMIC DNA]</scope>
</reference>
<comment type="caution">
    <text evidence="2">The sequence shown here is derived from an EMBL/GenBank/DDBJ whole genome shotgun (WGS) entry which is preliminary data.</text>
</comment>
<feature type="region of interest" description="Disordered" evidence="1">
    <location>
        <begin position="103"/>
        <end position="137"/>
    </location>
</feature>
<gene>
    <name evidence="2" type="ORF">CDAR_107441</name>
</gene>
<accession>A0AAV4NBU2</accession>
<dbReference type="EMBL" id="BPLQ01001488">
    <property type="protein sequence ID" value="GIX82187.1"/>
    <property type="molecule type" value="Genomic_DNA"/>
</dbReference>
<name>A0AAV4NBU2_9ARAC</name>
<organism evidence="2 3">
    <name type="scientific">Caerostris darwini</name>
    <dbReference type="NCBI Taxonomy" id="1538125"/>
    <lineage>
        <taxon>Eukaryota</taxon>
        <taxon>Metazoa</taxon>
        <taxon>Ecdysozoa</taxon>
        <taxon>Arthropoda</taxon>
        <taxon>Chelicerata</taxon>
        <taxon>Arachnida</taxon>
        <taxon>Araneae</taxon>
        <taxon>Araneomorphae</taxon>
        <taxon>Entelegynae</taxon>
        <taxon>Araneoidea</taxon>
        <taxon>Araneidae</taxon>
        <taxon>Caerostris</taxon>
    </lineage>
</organism>
<protein>
    <submittedName>
        <fullName evidence="2">Uncharacterized protein</fullName>
    </submittedName>
</protein>
<proteinExistence type="predicted"/>
<keyword evidence="3" id="KW-1185">Reference proteome</keyword>
<evidence type="ECO:0000313" key="3">
    <source>
        <dbReference type="Proteomes" id="UP001054837"/>
    </source>
</evidence>
<evidence type="ECO:0000313" key="2">
    <source>
        <dbReference type="EMBL" id="GIX82187.1"/>
    </source>
</evidence>